<dbReference type="PROSITE" id="PS50920">
    <property type="entry name" value="SOLCAR"/>
    <property type="match status" value="2"/>
</dbReference>
<evidence type="ECO:0000256" key="7">
    <source>
        <dbReference type="ARBA" id="ARBA00023136"/>
    </source>
</evidence>
<keyword evidence="3 8" id="KW-0812">Transmembrane</keyword>
<dbReference type="SUPFAM" id="SSF47473">
    <property type="entry name" value="EF-hand"/>
    <property type="match status" value="1"/>
</dbReference>
<gene>
    <name evidence="11" type="ORF">CYMTET_35361</name>
</gene>
<dbReference type="SUPFAM" id="SSF103506">
    <property type="entry name" value="Mitochondrial carrier"/>
    <property type="match status" value="1"/>
</dbReference>
<comment type="similarity">
    <text evidence="9">Belongs to the mitochondrial carrier (TC 2.A.29) family.</text>
</comment>
<feature type="domain" description="EF-hand" evidence="10">
    <location>
        <begin position="70"/>
        <end position="105"/>
    </location>
</feature>
<dbReference type="EMBL" id="LGRX02022586">
    <property type="protein sequence ID" value="KAK3255455.1"/>
    <property type="molecule type" value="Genomic_DNA"/>
</dbReference>
<dbReference type="PRINTS" id="PR00926">
    <property type="entry name" value="MITOCARRIER"/>
</dbReference>
<keyword evidence="12" id="KW-1185">Reference proteome</keyword>
<accession>A0AAE0KP79</accession>
<evidence type="ECO:0000256" key="5">
    <source>
        <dbReference type="ARBA" id="ARBA00022837"/>
    </source>
</evidence>
<evidence type="ECO:0000313" key="11">
    <source>
        <dbReference type="EMBL" id="KAK3255455.1"/>
    </source>
</evidence>
<dbReference type="InterPro" id="IPR011992">
    <property type="entry name" value="EF-hand-dom_pair"/>
</dbReference>
<evidence type="ECO:0000256" key="3">
    <source>
        <dbReference type="ARBA" id="ARBA00022692"/>
    </source>
</evidence>
<keyword evidence="6" id="KW-1133">Transmembrane helix</keyword>
<dbReference type="PROSITE" id="PS50222">
    <property type="entry name" value="EF_HAND_2"/>
    <property type="match status" value="1"/>
</dbReference>
<keyword evidence="4" id="KW-0677">Repeat</keyword>
<dbReference type="GO" id="GO:0005743">
    <property type="term" value="C:mitochondrial inner membrane"/>
    <property type="evidence" value="ECO:0007669"/>
    <property type="project" value="UniProtKB-SubCell"/>
</dbReference>
<dbReference type="InterPro" id="IPR018108">
    <property type="entry name" value="MCP_transmembrane"/>
</dbReference>
<proteinExistence type="inferred from homology"/>
<keyword evidence="5" id="KW-0106">Calcium</keyword>
<dbReference type="GO" id="GO:0055085">
    <property type="term" value="P:transmembrane transport"/>
    <property type="evidence" value="ECO:0007669"/>
    <property type="project" value="InterPro"/>
</dbReference>
<dbReference type="InterPro" id="IPR002048">
    <property type="entry name" value="EF_hand_dom"/>
</dbReference>
<feature type="repeat" description="Solcar" evidence="8">
    <location>
        <begin position="244"/>
        <end position="333"/>
    </location>
</feature>
<dbReference type="Proteomes" id="UP001190700">
    <property type="component" value="Unassembled WGS sequence"/>
</dbReference>
<protein>
    <recommendedName>
        <fullName evidence="10">EF-hand domain-containing protein</fullName>
    </recommendedName>
</protein>
<keyword evidence="2 9" id="KW-0813">Transport</keyword>
<evidence type="ECO:0000256" key="8">
    <source>
        <dbReference type="PROSITE-ProRule" id="PRU00282"/>
    </source>
</evidence>
<evidence type="ECO:0000256" key="4">
    <source>
        <dbReference type="ARBA" id="ARBA00022737"/>
    </source>
</evidence>
<dbReference type="Gene3D" id="1.10.238.10">
    <property type="entry name" value="EF-hand"/>
    <property type="match status" value="1"/>
</dbReference>
<organism evidence="11 12">
    <name type="scientific">Cymbomonas tetramitiformis</name>
    <dbReference type="NCBI Taxonomy" id="36881"/>
    <lineage>
        <taxon>Eukaryota</taxon>
        <taxon>Viridiplantae</taxon>
        <taxon>Chlorophyta</taxon>
        <taxon>Pyramimonadophyceae</taxon>
        <taxon>Pyramimonadales</taxon>
        <taxon>Pyramimonadaceae</taxon>
        <taxon>Cymbomonas</taxon>
    </lineage>
</organism>
<dbReference type="PROSITE" id="PS00018">
    <property type="entry name" value="EF_HAND_1"/>
    <property type="match status" value="1"/>
</dbReference>
<keyword evidence="7 8" id="KW-0472">Membrane</keyword>
<dbReference type="InterPro" id="IPR018247">
    <property type="entry name" value="EF_Hand_1_Ca_BS"/>
</dbReference>
<evidence type="ECO:0000256" key="1">
    <source>
        <dbReference type="ARBA" id="ARBA00004448"/>
    </source>
</evidence>
<sequence>DAFIRGFMLQDVSPEWWCRARRDISMKRFGRGGGARVTGVGLQIKEEDWGAIKARLEASCTKRGGKLWKEREKQTRAVFNCMDTNQDGFITQADVNAYATALRLPQAMVADFVQESSESEDGDDNVLDYEEFAASVRAREAHIYAVYDQINTNGKYAVTRKELEAGLRRVQLASGRYGKRKRISNAGVSRLMKCLDRRRAIDREYFRDIFMMLPSKELHTVTPYYMKVGMDLGTWSPPDKRKDGRPWGHLVAGGIAGIVSKSVSSPLNVVSIRMAIGKGITGGNVLQRMATVTNQVYTRYGLSGFWRGNLSNSLSSAPGKAVDFFSYAYYKKLLTGNESEPTDMQRFLAGAMAGVTSDTILYPLEVVSTRVALGRYKSMSDCVITILSKQGVKGFYAGIGSALAGVVPYAGVSFGAYDTLSSAYRRWQGVESAGVLPTLACGLTSGWCATLDHACSPLSPAASLQAGAPPWTMPAVLLECGAFPFDPPRELCLCTAPPGYPGLPAAIVRLALSSLALGGAARWQGPARRSSPHAARQT</sequence>
<dbReference type="Gene3D" id="1.50.40.10">
    <property type="entry name" value="Mitochondrial carrier domain"/>
    <property type="match status" value="1"/>
</dbReference>
<reference evidence="11 12" key="1">
    <citation type="journal article" date="2015" name="Genome Biol. Evol.">
        <title>Comparative Genomics of a Bacterivorous Green Alga Reveals Evolutionary Causalities and Consequences of Phago-Mixotrophic Mode of Nutrition.</title>
        <authorList>
            <person name="Burns J.A."/>
            <person name="Paasch A."/>
            <person name="Narechania A."/>
            <person name="Kim E."/>
        </authorList>
    </citation>
    <scope>NUCLEOTIDE SEQUENCE [LARGE SCALE GENOMIC DNA]</scope>
    <source>
        <strain evidence="11 12">PLY_AMNH</strain>
    </source>
</reference>
<evidence type="ECO:0000256" key="6">
    <source>
        <dbReference type="ARBA" id="ARBA00022989"/>
    </source>
</evidence>
<dbReference type="GO" id="GO:0005509">
    <property type="term" value="F:calcium ion binding"/>
    <property type="evidence" value="ECO:0007669"/>
    <property type="project" value="InterPro"/>
</dbReference>
<dbReference type="InterPro" id="IPR023395">
    <property type="entry name" value="MCP_dom_sf"/>
</dbReference>
<dbReference type="InterPro" id="IPR002067">
    <property type="entry name" value="MCP"/>
</dbReference>
<evidence type="ECO:0000256" key="2">
    <source>
        <dbReference type="ARBA" id="ARBA00022448"/>
    </source>
</evidence>
<feature type="non-terminal residue" evidence="11">
    <location>
        <position position="1"/>
    </location>
</feature>
<feature type="repeat" description="Solcar" evidence="8">
    <location>
        <begin position="341"/>
        <end position="423"/>
    </location>
</feature>
<evidence type="ECO:0000256" key="9">
    <source>
        <dbReference type="RuleBase" id="RU000488"/>
    </source>
</evidence>
<comment type="caution">
    <text evidence="11">The sequence shown here is derived from an EMBL/GenBank/DDBJ whole genome shotgun (WGS) entry which is preliminary data.</text>
</comment>
<dbReference type="PANTHER" id="PTHR24089">
    <property type="entry name" value="SOLUTE CARRIER FAMILY 25"/>
    <property type="match status" value="1"/>
</dbReference>
<name>A0AAE0KP79_9CHLO</name>
<evidence type="ECO:0000259" key="10">
    <source>
        <dbReference type="PROSITE" id="PS50222"/>
    </source>
</evidence>
<evidence type="ECO:0000313" key="12">
    <source>
        <dbReference type="Proteomes" id="UP001190700"/>
    </source>
</evidence>
<dbReference type="AlphaFoldDB" id="A0AAE0KP79"/>
<comment type="subcellular location">
    <subcellularLocation>
        <location evidence="1">Mitochondrion inner membrane</location>
        <topology evidence="1">Multi-pass membrane protein</topology>
    </subcellularLocation>
</comment>
<dbReference type="Pfam" id="PF00153">
    <property type="entry name" value="Mito_carr"/>
    <property type="match status" value="2"/>
</dbReference>